<dbReference type="Gene3D" id="3.40.630.30">
    <property type="match status" value="1"/>
</dbReference>
<reference evidence="2" key="1">
    <citation type="submission" date="2020-05" db="EMBL/GenBank/DDBJ databases">
        <authorList>
            <person name="Chiriac C."/>
            <person name="Salcher M."/>
            <person name="Ghai R."/>
            <person name="Kavagutti S V."/>
        </authorList>
    </citation>
    <scope>NUCLEOTIDE SEQUENCE</scope>
</reference>
<proteinExistence type="predicted"/>
<dbReference type="PROSITE" id="PS51186">
    <property type="entry name" value="GNAT"/>
    <property type="match status" value="1"/>
</dbReference>
<feature type="domain" description="N-acetyltransferase" evidence="1">
    <location>
        <begin position="10"/>
        <end position="170"/>
    </location>
</feature>
<name>A0A6J6J739_9ZZZZ</name>
<dbReference type="SUPFAM" id="SSF55729">
    <property type="entry name" value="Acyl-CoA N-acyltransferases (Nat)"/>
    <property type="match status" value="1"/>
</dbReference>
<accession>A0A6J6J739</accession>
<sequence length="182" mass="20461">MTYPLLTPRLSIEPLKRSDLDTFVGYRQDDDVARFQSWDTTYSAEQAVELIESQAGVKLPGEGQWLQLGIHDLISGELVGDLALHLVNESQSVFELGFTIASQHQGKGFASEAASRLMSFLFLEVGAEKIVANTDRRNVRSTRLLLDLGFSFHPSKSWTENFKNEIVTVDCFECLPQTVTYR</sequence>
<dbReference type="AlphaFoldDB" id="A0A6J6J739"/>
<dbReference type="InterPro" id="IPR016181">
    <property type="entry name" value="Acyl_CoA_acyltransferase"/>
</dbReference>
<evidence type="ECO:0000313" key="2">
    <source>
        <dbReference type="EMBL" id="CAB4632937.1"/>
    </source>
</evidence>
<organism evidence="2">
    <name type="scientific">freshwater metagenome</name>
    <dbReference type="NCBI Taxonomy" id="449393"/>
    <lineage>
        <taxon>unclassified sequences</taxon>
        <taxon>metagenomes</taxon>
        <taxon>ecological metagenomes</taxon>
    </lineage>
</organism>
<dbReference type="PANTHER" id="PTHR43792:SF1">
    <property type="entry name" value="N-ACETYLTRANSFERASE DOMAIN-CONTAINING PROTEIN"/>
    <property type="match status" value="1"/>
</dbReference>
<dbReference type="InterPro" id="IPR051531">
    <property type="entry name" value="N-acetyltransferase"/>
</dbReference>
<protein>
    <submittedName>
        <fullName evidence="2">Unannotated protein</fullName>
    </submittedName>
</protein>
<evidence type="ECO:0000259" key="1">
    <source>
        <dbReference type="PROSITE" id="PS51186"/>
    </source>
</evidence>
<dbReference type="PANTHER" id="PTHR43792">
    <property type="entry name" value="GNAT FAMILY, PUTATIVE (AFU_ORTHOLOGUE AFUA_3G00765)-RELATED-RELATED"/>
    <property type="match status" value="1"/>
</dbReference>
<gene>
    <name evidence="2" type="ORF">UFOPK2132_00358</name>
</gene>
<dbReference type="InterPro" id="IPR000182">
    <property type="entry name" value="GNAT_dom"/>
</dbReference>
<dbReference type="EMBL" id="CAEZVU010000044">
    <property type="protein sequence ID" value="CAB4632937.1"/>
    <property type="molecule type" value="Genomic_DNA"/>
</dbReference>
<dbReference type="GO" id="GO:0016747">
    <property type="term" value="F:acyltransferase activity, transferring groups other than amino-acyl groups"/>
    <property type="evidence" value="ECO:0007669"/>
    <property type="project" value="InterPro"/>
</dbReference>
<dbReference type="Pfam" id="PF13302">
    <property type="entry name" value="Acetyltransf_3"/>
    <property type="match status" value="1"/>
</dbReference>